<feature type="region of interest" description="Disordered" evidence="1">
    <location>
        <begin position="52"/>
        <end position="92"/>
    </location>
</feature>
<comment type="caution">
    <text evidence="2">The sequence shown here is derived from an EMBL/GenBank/DDBJ whole genome shotgun (WGS) entry which is preliminary data.</text>
</comment>
<organism evidence="2 3">
    <name type="scientific">Mycobacterium ulcerans str. Harvey</name>
    <dbReference type="NCBI Taxonomy" id="1299332"/>
    <lineage>
        <taxon>Bacteria</taxon>
        <taxon>Bacillati</taxon>
        <taxon>Actinomycetota</taxon>
        <taxon>Actinomycetes</taxon>
        <taxon>Mycobacteriales</taxon>
        <taxon>Mycobacteriaceae</taxon>
        <taxon>Mycobacterium</taxon>
        <taxon>Mycobacterium ulcerans group</taxon>
    </lineage>
</organism>
<sequence length="119" mass="12747">MPWPPPGTAAIEVDDFYDDLAAQGYNYGRHSKVCNGYGVTTPPDVIYAEVELPEDTTSTATASTRPIRRRFTPPTRPDPTPTNDTDDTNTADTVTRCGCPTPLPASVCTPPTPPDCGYG</sequence>
<dbReference type="Proteomes" id="UP000020681">
    <property type="component" value="Unassembled WGS sequence"/>
</dbReference>
<name>A0ABN0RAX1_MYCUL</name>
<dbReference type="EMBL" id="JAOL01000001">
    <property type="protein sequence ID" value="EUA94299.1"/>
    <property type="molecule type" value="Genomic_DNA"/>
</dbReference>
<gene>
    <name evidence="2" type="ORF">I551_8443</name>
</gene>
<protein>
    <submittedName>
        <fullName evidence="2">Type I polyketide synthase</fullName>
    </submittedName>
</protein>
<proteinExistence type="predicted"/>
<evidence type="ECO:0000313" key="2">
    <source>
        <dbReference type="EMBL" id="EUA94299.1"/>
    </source>
</evidence>
<reference evidence="2 3" key="1">
    <citation type="submission" date="2014-01" db="EMBL/GenBank/DDBJ databases">
        <authorList>
            <person name="Dobos K."/>
            <person name="Lenaerts A."/>
            <person name="Ordway D."/>
            <person name="DeGroote M.A."/>
            <person name="Parker T."/>
            <person name="Sizemore C."/>
            <person name="Tallon L.J."/>
            <person name="Sadzewicz L.K."/>
            <person name="Sengamalay N."/>
            <person name="Fraser C.M."/>
            <person name="Hine E."/>
            <person name="Shefchek K.A."/>
            <person name="Das S.P."/>
            <person name="Tettelin H."/>
        </authorList>
    </citation>
    <scope>NUCLEOTIDE SEQUENCE [LARGE SCALE GENOMIC DNA]</scope>
    <source>
        <strain evidence="2 3">Harvey</strain>
    </source>
</reference>
<evidence type="ECO:0000313" key="3">
    <source>
        <dbReference type="Proteomes" id="UP000020681"/>
    </source>
</evidence>
<dbReference type="InterPro" id="IPR042104">
    <property type="entry name" value="PKS_dehydratase_sf"/>
</dbReference>
<keyword evidence="3" id="KW-1185">Reference proteome</keyword>
<evidence type="ECO:0000256" key="1">
    <source>
        <dbReference type="SAM" id="MobiDB-lite"/>
    </source>
</evidence>
<dbReference type="Gene3D" id="3.10.129.110">
    <property type="entry name" value="Polyketide synthase dehydratase"/>
    <property type="match status" value="1"/>
</dbReference>
<accession>A0ABN0RAX1</accession>